<dbReference type="VEuPathDB" id="FungiDB:SeMB42_g01417"/>
<evidence type="ECO:0000313" key="3">
    <source>
        <dbReference type="Proteomes" id="UP000317494"/>
    </source>
</evidence>
<dbReference type="AlphaFoldDB" id="A0A507DL65"/>
<proteinExistence type="predicted"/>
<name>A0A507DL65_9FUNG</name>
<dbReference type="EMBL" id="QEAN01000036">
    <property type="protein sequence ID" value="TPX52439.1"/>
    <property type="molecule type" value="Genomic_DNA"/>
</dbReference>
<dbReference type="Proteomes" id="UP000317494">
    <property type="component" value="Unassembled WGS sequence"/>
</dbReference>
<gene>
    <name evidence="1" type="ORF">SeLEV6574_g00543</name>
    <name evidence="2" type="ORF">SeMB42_g01417</name>
</gene>
<dbReference type="Proteomes" id="UP000320475">
    <property type="component" value="Unassembled WGS sequence"/>
</dbReference>
<evidence type="ECO:0000313" key="4">
    <source>
        <dbReference type="Proteomes" id="UP000320475"/>
    </source>
</evidence>
<comment type="caution">
    <text evidence="2">The sequence shown here is derived from an EMBL/GenBank/DDBJ whole genome shotgun (WGS) entry which is preliminary data.</text>
</comment>
<keyword evidence="3" id="KW-1185">Reference proteome</keyword>
<reference evidence="3 4" key="1">
    <citation type="journal article" date="2019" name="Sci. Rep.">
        <title>Comparative genomics of chytrid fungi reveal insights into the obligate biotrophic and pathogenic lifestyle of Synchytrium endobioticum.</title>
        <authorList>
            <person name="van de Vossenberg B.T.L.H."/>
            <person name="Warris S."/>
            <person name="Nguyen H.D.T."/>
            <person name="van Gent-Pelzer M.P.E."/>
            <person name="Joly D.L."/>
            <person name="van de Geest H.C."/>
            <person name="Bonants P.J.M."/>
            <person name="Smith D.S."/>
            <person name="Levesque C.A."/>
            <person name="van der Lee T.A.J."/>
        </authorList>
    </citation>
    <scope>NUCLEOTIDE SEQUENCE [LARGE SCALE GENOMIC DNA]</scope>
    <source>
        <strain evidence="1 4">LEV6574</strain>
        <strain evidence="2 3">MB42</strain>
    </source>
</reference>
<dbReference type="EMBL" id="QEAM01000009">
    <property type="protein sequence ID" value="TPX51072.1"/>
    <property type="molecule type" value="Genomic_DNA"/>
</dbReference>
<dbReference type="OrthoDB" id="2152016at2759"/>
<sequence>MDVSAGVVKHVVHINVRIVDYGWLCKKTADGKRLCASCNPASATRSLYDDNRPDIKIAKHLAQVYGQVYHVGTYAPFRTCDDKKKPDIVIRIGNQMIIVEVDEFGHANYNSICEWSKLLMHIQSGLAMENVDSVVFIRINPHAWKVNDKTQRIKFEERVKWLANTIDSAVQSSEYVQAFLPKINTENTNPTEEIHQETLVEWLH</sequence>
<evidence type="ECO:0000313" key="1">
    <source>
        <dbReference type="EMBL" id="TPX51072.1"/>
    </source>
</evidence>
<accession>A0A507DL65</accession>
<evidence type="ECO:0000313" key="2">
    <source>
        <dbReference type="EMBL" id="TPX52439.1"/>
    </source>
</evidence>
<organism evidence="2 3">
    <name type="scientific">Synchytrium endobioticum</name>
    <dbReference type="NCBI Taxonomy" id="286115"/>
    <lineage>
        <taxon>Eukaryota</taxon>
        <taxon>Fungi</taxon>
        <taxon>Fungi incertae sedis</taxon>
        <taxon>Chytridiomycota</taxon>
        <taxon>Chytridiomycota incertae sedis</taxon>
        <taxon>Chytridiomycetes</taxon>
        <taxon>Synchytriales</taxon>
        <taxon>Synchytriaceae</taxon>
        <taxon>Synchytrium</taxon>
    </lineage>
</organism>
<protein>
    <submittedName>
        <fullName evidence="2">Uncharacterized protein</fullName>
    </submittedName>
</protein>